<proteinExistence type="predicted"/>
<gene>
    <name evidence="1" type="ORF">CNLFYP112_01429</name>
</gene>
<organism evidence="1">
    <name type="scientific">[Clostridium] nexile</name>
    <dbReference type="NCBI Taxonomy" id="29361"/>
    <lineage>
        <taxon>Bacteria</taxon>
        <taxon>Bacillati</taxon>
        <taxon>Bacillota</taxon>
        <taxon>Clostridia</taxon>
        <taxon>Lachnospirales</taxon>
        <taxon>Lachnospiraceae</taxon>
        <taxon>Tyzzerella</taxon>
    </lineage>
</organism>
<evidence type="ECO:0000313" key="1">
    <source>
        <dbReference type="EMBL" id="VYS95338.1"/>
    </source>
</evidence>
<reference evidence="1" key="1">
    <citation type="submission" date="2019-11" db="EMBL/GenBank/DDBJ databases">
        <authorList>
            <person name="Feng L."/>
        </authorList>
    </citation>
    <scope>NUCLEOTIDE SEQUENCE</scope>
    <source>
        <strain evidence="1">CnexileLFYP112</strain>
    </source>
</reference>
<dbReference type="EMBL" id="CACRTG010000008">
    <property type="protein sequence ID" value="VYS95338.1"/>
    <property type="molecule type" value="Genomic_DNA"/>
</dbReference>
<sequence length="92" mass="10400">MINTQLGRRNLPPAQRLAVVEKFKKKIQEEAKEKQFESNKQFYGNQYRVASSPNGEQSTTKIHTDKELAKLAGVGTGTVARYDAVMKLIYVI</sequence>
<accession>A0A6N2SRW4</accession>
<dbReference type="AlphaFoldDB" id="A0A6N2SRW4"/>
<protein>
    <submittedName>
        <fullName evidence="1">Uncharacterized protein</fullName>
    </submittedName>
</protein>
<name>A0A6N2SRW4_9FIRM</name>